<evidence type="ECO:0000256" key="1">
    <source>
        <dbReference type="ARBA" id="ARBA00006484"/>
    </source>
</evidence>
<name>A0A919N263_9ACTN</name>
<reference evidence="4" key="1">
    <citation type="submission" date="2021-01" db="EMBL/GenBank/DDBJ databases">
        <title>Whole genome shotgun sequence of Actinoplanes rishiriensis NBRC 108556.</title>
        <authorList>
            <person name="Komaki H."/>
            <person name="Tamura T."/>
        </authorList>
    </citation>
    <scope>NUCLEOTIDE SEQUENCE</scope>
    <source>
        <strain evidence="4">NBRC 108556</strain>
    </source>
</reference>
<dbReference type="PRINTS" id="PR00081">
    <property type="entry name" value="GDHRDH"/>
</dbReference>
<sequence length="237" mass="24654">MTSLDGAVVLITGANGGIGGHFVRDALARGATKVYATARNPRTWNDERIVPLTLDVTDPASIKAAVAAAPDVTILINNAGATVSTPGILTHTDEEIRRNVETNFLGPLFLARAFAPILSAKAGNTAIIDIHSALSWYAAAGIYSATKAALWSATNSMRLELKPAGVQVVGVHVGYVDTAMAAHTTDPKLDPADLVTQVLDTVEAGGYEVLADDTSVQLKAGLSAPLEVVYPQLAITN</sequence>
<dbReference type="InterPro" id="IPR036291">
    <property type="entry name" value="NAD(P)-bd_dom_sf"/>
</dbReference>
<gene>
    <name evidence="4" type="ORF">Ari01nite_61870</name>
</gene>
<organism evidence="4 5">
    <name type="scientific">Paractinoplanes rishiriensis</name>
    <dbReference type="NCBI Taxonomy" id="1050105"/>
    <lineage>
        <taxon>Bacteria</taxon>
        <taxon>Bacillati</taxon>
        <taxon>Actinomycetota</taxon>
        <taxon>Actinomycetes</taxon>
        <taxon>Micromonosporales</taxon>
        <taxon>Micromonosporaceae</taxon>
        <taxon>Paractinoplanes</taxon>
    </lineage>
</organism>
<dbReference type="GO" id="GO:0016491">
    <property type="term" value="F:oxidoreductase activity"/>
    <property type="evidence" value="ECO:0007669"/>
    <property type="project" value="UniProtKB-KW"/>
</dbReference>
<dbReference type="Gene3D" id="3.40.50.720">
    <property type="entry name" value="NAD(P)-binding Rossmann-like Domain"/>
    <property type="match status" value="1"/>
</dbReference>
<dbReference type="SUPFAM" id="SSF51735">
    <property type="entry name" value="NAD(P)-binding Rossmann-fold domains"/>
    <property type="match status" value="1"/>
</dbReference>
<accession>A0A919N263</accession>
<keyword evidence="2" id="KW-0560">Oxidoreductase</keyword>
<comment type="caution">
    <text evidence="4">The sequence shown here is derived from an EMBL/GenBank/DDBJ whole genome shotgun (WGS) entry which is preliminary data.</text>
</comment>
<comment type="similarity">
    <text evidence="1 3">Belongs to the short-chain dehydrogenases/reductases (SDR) family.</text>
</comment>
<dbReference type="NCBIfam" id="NF006119">
    <property type="entry name" value="PRK08264.1-5"/>
    <property type="match status" value="1"/>
</dbReference>
<dbReference type="EMBL" id="BOMV01000065">
    <property type="protein sequence ID" value="GIE98722.1"/>
    <property type="molecule type" value="Genomic_DNA"/>
</dbReference>
<evidence type="ECO:0000313" key="4">
    <source>
        <dbReference type="EMBL" id="GIE98722.1"/>
    </source>
</evidence>
<dbReference type="Pfam" id="PF00106">
    <property type="entry name" value="adh_short"/>
    <property type="match status" value="1"/>
</dbReference>
<evidence type="ECO:0000313" key="5">
    <source>
        <dbReference type="Proteomes" id="UP000636960"/>
    </source>
</evidence>
<dbReference type="InterPro" id="IPR002347">
    <property type="entry name" value="SDR_fam"/>
</dbReference>
<evidence type="ECO:0000256" key="2">
    <source>
        <dbReference type="ARBA" id="ARBA00023002"/>
    </source>
</evidence>
<evidence type="ECO:0000256" key="3">
    <source>
        <dbReference type="RuleBase" id="RU000363"/>
    </source>
</evidence>
<dbReference type="Proteomes" id="UP000636960">
    <property type="component" value="Unassembled WGS sequence"/>
</dbReference>
<keyword evidence="5" id="KW-1185">Reference proteome</keyword>
<dbReference type="PANTHER" id="PTHR44169">
    <property type="entry name" value="NADPH-DEPENDENT 1-ACYLDIHYDROXYACETONE PHOSPHATE REDUCTASE"/>
    <property type="match status" value="1"/>
</dbReference>
<protein>
    <submittedName>
        <fullName evidence="4">Oxidoreductase</fullName>
    </submittedName>
</protein>
<proteinExistence type="inferred from homology"/>
<dbReference type="PRINTS" id="PR00080">
    <property type="entry name" value="SDRFAMILY"/>
</dbReference>
<dbReference type="PANTHER" id="PTHR44169:SF6">
    <property type="entry name" value="NADPH-DEPENDENT 1-ACYLDIHYDROXYACETONE PHOSPHATE REDUCTASE"/>
    <property type="match status" value="1"/>
</dbReference>
<dbReference type="RefSeq" id="WP_203785739.1">
    <property type="nucleotide sequence ID" value="NZ_BOMV01000065.1"/>
</dbReference>
<dbReference type="AlphaFoldDB" id="A0A919N263"/>